<dbReference type="GO" id="GO:0006508">
    <property type="term" value="P:proteolysis"/>
    <property type="evidence" value="ECO:0007669"/>
    <property type="project" value="UniProtKB-KW"/>
</dbReference>
<feature type="disulfide bond" evidence="6">
    <location>
        <begin position="93"/>
        <end position="100"/>
    </location>
</feature>
<dbReference type="FunFam" id="2.40.70.10:FF:000115">
    <property type="entry name" value="Lysosomal aspartic protease"/>
    <property type="match status" value="1"/>
</dbReference>
<keyword evidence="8" id="KW-0812">Transmembrane</keyword>
<name>A0A6P8ZEH8_DROAB</name>
<feature type="active site" evidence="5">
    <location>
        <position position="80"/>
    </location>
</feature>
<sequence>MFQFLSLLFCELLILFHTTVASRMQQGSLKVSEKPMVSQRSSSFSGSGVIQISLKTRDNVEYYGCVGMGTPPQIFNVLFDTGSANTWLPSSNCLTINSACQLHSRYNANMSSSHRRIGRNFTSVYGNGNVSGYLSQDTLLLDGVELSGLIFGETLLHYQPTFVNTKFDGIVGLGFGQLAWKDSIPFFQLLCQQNHIKKCLFSVYLRRTTGDNYGGNIKFGTIDADKYKGVLHYVSLLDTGYWQFKMSGVFVGSKQIEDNVNAILDTGTSLILVPHRVFDKLHEAIGAKVENNSYVLSCERTQLPNVDLRIGGKIYSISSINYIVELETLNTKMCTSAFIPVSLEFWVLGNIFLTLFYSVYDAENKRIGLAEVVGESN</sequence>
<evidence type="ECO:0000313" key="11">
    <source>
        <dbReference type="Proteomes" id="UP000515160"/>
    </source>
</evidence>
<dbReference type="PRINTS" id="PR00792">
    <property type="entry name" value="PEPSIN"/>
</dbReference>
<evidence type="ECO:0000256" key="1">
    <source>
        <dbReference type="ARBA" id="ARBA00007447"/>
    </source>
</evidence>
<keyword evidence="11" id="KW-1185">Reference proteome</keyword>
<organism evidence="11 12">
    <name type="scientific">Drosophila albomicans</name>
    <name type="common">Fruit fly</name>
    <dbReference type="NCBI Taxonomy" id="7291"/>
    <lineage>
        <taxon>Eukaryota</taxon>
        <taxon>Metazoa</taxon>
        <taxon>Ecdysozoa</taxon>
        <taxon>Arthropoda</taxon>
        <taxon>Hexapoda</taxon>
        <taxon>Insecta</taxon>
        <taxon>Pterygota</taxon>
        <taxon>Neoptera</taxon>
        <taxon>Endopterygota</taxon>
        <taxon>Diptera</taxon>
        <taxon>Brachycera</taxon>
        <taxon>Muscomorpha</taxon>
        <taxon>Ephydroidea</taxon>
        <taxon>Drosophilidae</taxon>
        <taxon>Drosophila</taxon>
    </lineage>
</organism>
<dbReference type="InterPro" id="IPR001461">
    <property type="entry name" value="Aspartic_peptidase_A1"/>
</dbReference>
<evidence type="ECO:0000313" key="12">
    <source>
        <dbReference type="RefSeq" id="XP_034116427.1"/>
    </source>
</evidence>
<dbReference type="InterPro" id="IPR001969">
    <property type="entry name" value="Aspartic_peptidase_AS"/>
</dbReference>
<dbReference type="Pfam" id="PF00026">
    <property type="entry name" value="Asp"/>
    <property type="match status" value="1"/>
</dbReference>
<accession>A0A6P8ZEH8</accession>
<dbReference type="RefSeq" id="XP_034116427.1">
    <property type="nucleotide sequence ID" value="XM_034260536.2"/>
</dbReference>
<reference evidence="12" key="1">
    <citation type="submission" date="2025-08" db="UniProtKB">
        <authorList>
            <consortium name="RefSeq"/>
        </authorList>
    </citation>
    <scope>IDENTIFICATION</scope>
    <source>
        <strain evidence="12">15112-1751.03</strain>
        <tissue evidence="12">Whole Adult</tissue>
    </source>
</reference>
<proteinExistence type="inferred from homology"/>
<dbReference type="PANTHER" id="PTHR47966:SF51">
    <property type="entry name" value="BETA-SITE APP-CLEAVING ENZYME, ISOFORM A-RELATED"/>
    <property type="match status" value="1"/>
</dbReference>
<protein>
    <submittedName>
        <fullName evidence="12">Cathepsin D</fullName>
    </submittedName>
</protein>
<evidence type="ECO:0000256" key="9">
    <source>
        <dbReference type="SAM" id="SignalP"/>
    </source>
</evidence>
<dbReference type="Proteomes" id="UP000515160">
    <property type="component" value="Chromosome 2R"/>
</dbReference>
<evidence type="ECO:0000256" key="2">
    <source>
        <dbReference type="ARBA" id="ARBA00022670"/>
    </source>
</evidence>
<feature type="domain" description="Peptidase A1" evidence="10">
    <location>
        <begin position="62"/>
        <end position="370"/>
    </location>
</feature>
<comment type="similarity">
    <text evidence="1 7">Belongs to the peptidase A1 family.</text>
</comment>
<evidence type="ECO:0000256" key="6">
    <source>
        <dbReference type="PIRSR" id="PIRSR601461-2"/>
    </source>
</evidence>
<dbReference type="AlphaFoldDB" id="A0A6P8ZEH8"/>
<gene>
    <name evidence="12" type="primary">LOC117576027</name>
</gene>
<dbReference type="OrthoDB" id="15189at2759"/>
<evidence type="ECO:0000256" key="8">
    <source>
        <dbReference type="SAM" id="Phobius"/>
    </source>
</evidence>
<feature type="active site" evidence="5">
    <location>
        <position position="265"/>
    </location>
</feature>
<evidence type="ECO:0000256" key="3">
    <source>
        <dbReference type="ARBA" id="ARBA00022750"/>
    </source>
</evidence>
<dbReference type="PROSITE" id="PS51767">
    <property type="entry name" value="PEPTIDASE_A1"/>
    <property type="match status" value="1"/>
</dbReference>
<dbReference type="GO" id="GO:0005764">
    <property type="term" value="C:lysosome"/>
    <property type="evidence" value="ECO:0007669"/>
    <property type="project" value="TreeGrafter"/>
</dbReference>
<dbReference type="SUPFAM" id="SSF50630">
    <property type="entry name" value="Acid proteases"/>
    <property type="match status" value="1"/>
</dbReference>
<dbReference type="GO" id="GO:0004190">
    <property type="term" value="F:aspartic-type endopeptidase activity"/>
    <property type="evidence" value="ECO:0007669"/>
    <property type="project" value="UniProtKB-KW"/>
</dbReference>
<dbReference type="Gene3D" id="2.40.70.10">
    <property type="entry name" value="Acid Proteases"/>
    <property type="match status" value="2"/>
</dbReference>
<keyword evidence="8" id="KW-1133">Transmembrane helix</keyword>
<evidence type="ECO:0000256" key="4">
    <source>
        <dbReference type="ARBA" id="ARBA00022801"/>
    </source>
</evidence>
<feature type="signal peptide" evidence="9">
    <location>
        <begin position="1"/>
        <end position="21"/>
    </location>
</feature>
<keyword evidence="9" id="KW-0732">Signal</keyword>
<dbReference type="PANTHER" id="PTHR47966">
    <property type="entry name" value="BETA-SITE APP-CLEAVING ENZYME, ISOFORM A-RELATED"/>
    <property type="match status" value="1"/>
</dbReference>
<keyword evidence="8" id="KW-0472">Membrane</keyword>
<keyword evidence="3 7" id="KW-0064">Aspartyl protease</keyword>
<feature type="transmembrane region" description="Helical" evidence="8">
    <location>
        <begin position="337"/>
        <end position="360"/>
    </location>
</feature>
<evidence type="ECO:0000256" key="5">
    <source>
        <dbReference type="PIRSR" id="PIRSR601461-1"/>
    </source>
</evidence>
<dbReference type="GeneID" id="117576027"/>
<keyword evidence="2 7" id="KW-0645">Protease</keyword>
<keyword evidence="4 7" id="KW-0378">Hydrolase</keyword>
<dbReference type="PROSITE" id="PS00141">
    <property type="entry name" value="ASP_PROTEASE"/>
    <property type="match status" value="2"/>
</dbReference>
<evidence type="ECO:0000256" key="7">
    <source>
        <dbReference type="RuleBase" id="RU000454"/>
    </source>
</evidence>
<feature type="disulfide bond" evidence="6">
    <location>
        <begin position="298"/>
        <end position="334"/>
    </location>
</feature>
<keyword evidence="6" id="KW-1015">Disulfide bond</keyword>
<dbReference type="InterPro" id="IPR021109">
    <property type="entry name" value="Peptidase_aspartic_dom_sf"/>
</dbReference>
<feature type="chain" id="PRO_5028051562" evidence="9">
    <location>
        <begin position="22"/>
        <end position="377"/>
    </location>
</feature>
<dbReference type="InterPro" id="IPR033121">
    <property type="entry name" value="PEPTIDASE_A1"/>
</dbReference>
<evidence type="ECO:0000259" key="10">
    <source>
        <dbReference type="PROSITE" id="PS51767"/>
    </source>
</evidence>